<organism evidence="1 2">
    <name type="scientific">Clohesyomyces aquaticus</name>
    <dbReference type="NCBI Taxonomy" id="1231657"/>
    <lineage>
        <taxon>Eukaryota</taxon>
        <taxon>Fungi</taxon>
        <taxon>Dikarya</taxon>
        <taxon>Ascomycota</taxon>
        <taxon>Pezizomycotina</taxon>
        <taxon>Dothideomycetes</taxon>
        <taxon>Pleosporomycetidae</taxon>
        <taxon>Pleosporales</taxon>
        <taxon>Lindgomycetaceae</taxon>
        <taxon>Clohesyomyces</taxon>
    </lineage>
</organism>
<accession>A0A1Y1ZUP1</accession>
<sequence>MPTISCLSSYSDTYLLIFHSYAGGLGSTSWRCGSCYTLSTKMGLKIGLLRVLAVLPGCTSCHSRGVAECKRRTHSEFPRICSSRTLFRCACPSRFAFSKSRTIASHCTLNSAFNFREPLRPSDSRPPVTSQHAPLKYKKGPSCASFPRINSFSRRFSILPVHFHQFLVQVLSTLSFAEPFKAYLISTFRSIRQIPSP</sequence>
<protein>
    <submittedName>
        <fullName evidence="1">Uncharacterized protein</fullName>
    </submittedName>
</protein>
<dbReference type="AlphaFoldDB" id="A0A1Y1ZUP1"/>
<evidence type="ECO:0000313" key="2">
    <source>
        <dbReference type="Proteomes" id="UP000193144"/>
    </source>
</evidence>
<gene>
    <name evidence="1" type="ORF">BCR34DRAFT_249433</name>
</gene>
<keyword evidence="2" id="KW-1185">Reference proteome</keyword>
<reference evidence="1 2" key="1">
    <citation type="submission" date="2016-07" db="EMBL/GenBank/DDBJ databases">
        <title>Pervasive Adenine N6-methylation of Active Genes in Fungi.</title>
        <authorList>
            <consortium name="DOE Joint Genome Institute"/>
            <person name="Mondo S.J."/>
            <person name="Dannebaum R.O."/>
            <person name="Kuo R.C."/>
            <person name="Labutti K."/>
            <person name="Haridas S."/>
            <person name="Kuo A."/>
            <person name="Salamov A."/>
            <person name="Ahrendt S.R."/>
            <person name="Lipzen A."/>
            <person name="Sullivan W."/>
            <person name="Andreopoulos W.B."/>
            <person name="Clum A."/>
            <person name="Lindquist E."/>
            <person name="Daum C."/>
            <person name="Ramamoorthy G.K."/>
            <person name="Gryganskyi A."/>
            <person name="Culley D."/>
            <person name="Magnuson J.K."/>
            <person name="James T.Y."/>
            <person name="O'Malley M.A."/>
            <person name="Stajich J.E."/>
            <person name="Spatafora J.W."/>
            <person name="Visel A."/>
            <person name="Grigoriev I.V."/>
        </authorList>
    </citation>
    <scope>NUCLEOTIDE SEQUENCE [LARGE SCALE GENOMIC DNA]</scope>
    <source>
        <strain evidence="1 2">CBS 115471</strain>
    </source>
</reference>
<proteinExistence type="predicted"/>
<evidence type="ECO:0000313" key="1">
    <source>
        <dbReference type="EMBL" id="ORY13942.1"/>
    </source>
</evidence>
<dbReference type="Proteomes" id="UP000193144">
    <property type="component" value="Unassembled WGS sequence"/>
</dbReference>
<comment type="caution">
    <text evidence="1">The sequence shown here is derived from an EMBL/GenBank/DDBJ whole genome shotgun (WGS) entry which is preliminary data.</text>
</comment>
<dbReference type="EMBL" id="MCFA01000037">
    <property type="protein sequence ID" value="ORY13942.1"/>
    <property type="molecule type" value="Genomic_DNA"/>
</dbReference>
<name>A0A1Y1ZUP1_9PLEO</name>